<dbReference type="Proteomes" id="UP001163046">
    <property type="component" value="Unassembled WGS sequence"/>
</dbReference>
<dbReference type="PANTHER" id="PTHR10342">
    <property type="entry name" value="ARYLSULFATASE"/>
    <property type="match status" value="1"/>
</dbReference>
<feature type="chain" id="PRO_5040939921" description="Sulfatase N-terminal domain-containing protein" evidence="6">
    <location>
        <begin position="26"/>
        <end position="124"/>
    </location>
</feature>
<dbReference type="InterPro" id="IPR017850">
    <property type="entry name" value="Alkaline_phosphatase_core_sf"/>
</dbReference>
<evidence type="ECO:0000256" key="1">
    <source>
        <dbReference type="ARBA" id="ARBA00001913"/>
    </source>
</evidence>
<dbReference type="OrthoDB" id="103349at2759"/>
<evidence type="ECO:0000259" key="7">
    <source>
        <dbReference type="Pfam" id="PF00884"/>
    </source>
</evidence>
<evidence type="ECO:0000256" key="2">
    <source>
        <dbReference type="ARBA" id="ARBA00008779"/>
    </source>
</evidence>
<comment type="cofactor">
    <cofactor evidence="1">
        <name>Ca(2+)</name>
        <dbReference type="ChEBI" id="CHEBI:29108"/>
    </cofactor>
</comment>
<protein>
    <recommendedName>
        <fullName evidence="7">Sulfatase N-terminal domain-containing protein</fullName>
    </recommendedName>
</protein>
<keyword evidence="9" id="KW-1185">Reference proteome</keyword>
<reference evidence="8" key="1">
    <citation type="submission" date="2023-01" db="EMBL/GenBank/DDBJ databases">
        <title>Genome assembly of the deep-sea coral Lophelia pertusa.</title>
        <authorList>
            <person name="Herrera S."/>
            <person name="Cordes E."/>
        </authorList>
    </citation>
    <scope>NUCLEOTIDE SEQUENCE</scope>
    <source>
        <strain evidence="8">USNM1676648</strain>
        <tissue evidence="8">Polyp</tissue>
    </source>
</reference>
<comment type="similarity">
    <text evidence="2">Belongs to the sulfatase family.</text>
</comment>
<name>A0A9X0DAH3_9CNID</name>
<evidence type="ECO:0000256" key="3">
    <source>
        <dbReference type="ARBA" id="ARBA00022723"/>
    </source>
</evidence>
<dbReference type="InterPro" id="IPR047115">
    <property type="entry name" value="ARSB"/>
</dbReference>
<evidence type="ECO:0000256" key="4">
    <source>
        <dbReference type="ARBA" id="ARBA00022837"/>
    </source>
</evidence>
<feature type="signal peptide" evidence="6">
    <location>
        <begin position="1"/>
        <end position="25"/>
    </location>
</feature>
<evidence type="ECO:0000313" key="8">
    <source>
        <dbReference type="EMBL" id="KAJ7392561.1"/>
    </source>
</evidence>
<evidence type="ECO:0000256" key="5">
    <source>
        <dbReference type="ARBA" id="ARBA00023180"/>
    </source>
</evidence>
<keyword evidence="5" id="KW-0325">Glycoprotein</keyword>
<evidence type="ECO:0000313" key="9">
    <source>
        <dbReference type="Proteomes" id="UP001163046"/>
    </source>
</evidence>
<accession>A0A9X0DAH3</accession>
<dbReference type="PANTHER" id="PTHR10342:SF274">
    <property type="entry name" value="ARYLSULFATASE B"/>
    <property type="match status" value="1"/>
</dbReference>
<dbReference type="GO" id="GO:0046872">
    <property type="term" value="F:metal ion binding"/>
    <property type="evidence" value="ECO:0007669"/>
    <property type="project" value="UniProtKB-KW"/>
</dbReference>
<evidence type="ECO:0000256" key="6">
    <source>
        <dbReference type="SAM" id="SignalP"/>
    </source>
</evidence>
<comment type="caution">
    <text evidence="8">The sequence shown here is derived from an EMBL/GenBank/DDBJ whole genome shotgun (WGS) entry which is preliminary data.</text>
</comment>
<dbReference type="AlphaFoldDB" id="A0A9X0DAH3"/>
<feature type="domain" description="Sulfatase N-terminal" evidence="7">
    <location>
        <begin position="27"/>
        <end position="77"/>
    </location>
</feature>
<keyword evidence="6" id="KW-0732">Signal</keyword>
<dbReference type="InterPro" id="IPR000917">
    <property type="entry name" value="Sulfatase_N"/>
</dbReference>
<dbReference type="Pfam" id="PF00884">
    <property type="entry name" value="Sulfatase"/>
    <property type="match status" value="1"/>
</dbReference>
<dbReference type="EMBL" id="MU825400">
    <property type="protein sequence ID" value="KAJ7392561.1"/>
    <property type="molecule type" value="Genomic_DNA"/>
</dbReference>
<sequence>MKIFLSIVAFFHLTNLSTFVASASSQPNILFVLVDDLGWSDVGFHGSKIKTPNVDKLASEGVVLDSLRSTDLFTHKRSFAVWEISYTYWLATWNCVHTGLFIWYASECNHSATKAQRSWLTAHT</sequence>
<dbReference type="SUPFAM" id="SSF53649">
    <property type="entry name" value="Alkaline phosphatase-like"/>
    <property type="match status" value="1"/>
</dbReference>
<gene>
    <name evidence="8" type="ORF">OS493_010208</name>
</gene>
<keyword evidence="3" id="KW-0479">Metal-binding</keyword>
<dbReference type="GO" id="GO:0008484">
    <property type="term" value="F:sulfuric ester hydrolase activity"/>
    <property type="evidence" value="ECO:0007669"/>
    <property type="project" value="InterPro"/>
</dbReference>
<proteinExistence type="inferred from homology"/>
<dbReference type="Gene3D" id="3.40.720.10">
    <property type="entry name" value="Alkaline Phosphatase, subunit A"/>
    <property type="match status" value="1"/>
</dbReference>
<keyword evidence="4" id="KW-0106">Calcium</keyword>
<organism evidence="8 9">
    <name type="scientific">Desmophyllum pertusum</name>
    <dbReference type="NCBI Taxonomy" id="174260"/>
    <lineage>
        <taxon>Eukaryota</taxon>
        <taxon>Metazoa</taxon>
        <taxon>Cnidaria</taxon>
        <taxon>Anthozoa</taxon>
        <taxon>Hexacorallia</taxon>
        <taxon>Scleractinia</taxon>
        <taxon>Caryophylliina</taxon>
        <taxon>Caryophylliidae</taxon>
        <taxon>Desmophyllum</taxon>
    </lineage>
</organism>